<dbReference type="InterPro" id="IPR004087">
    <property type="entry name" value="KH_dom"/>
</dbReference>
<evidence type="ECO:0000313" key="6">
    <source>
        <dbReference type="Proteomes" id="UP000288216"/>
    </source>
</evidence>
<dbReference type="CDD" id="cd22413">
    <property type="entry name" value="KH-I_Vigilin_rpt10"/>
    <property type="match status" value="1"/>
</dbReference>
<protein>
    <recommendedName>
        <fullName evidence="4">K Homology domain-containing protein</fullName>
    </recommendedName>
</protein>
<sequence>ANIKEVDVSIPAKLHNSLIGAKGRLVRSLMEDCGGVHIHFPSEGSGSDKVTIRGPVEEVEKARKQLLQLAEEKQINNCTVELHARPEYHKFLIGRGGGNIRRVRDRTGARIIFPAADDRDQELITIVGKEEAIKQAHKELEILIQNLDNVIEDFMIVDPKYHRHFVARRGQVLREIAEEYGGVTVSFPRTGVQSDRVMLKGAKDCVEAAKRRILEIIGDLVSKSARGTDIPDVPSRLRGN</sequence>
<evidence type="ECO:0000256" key="3">
    <source>
        <dbReference type="SAM" id="Coils"/>
    </source>
</evidence>
<feature type="coiled-coil region" evidence="3">
    <location>
        <begin position="126"/>
        <end position="153"/>
    </location>
</feature>
<gene>
    <name evidence="5" type="ORF">scyTo_0022795</name>
</gene>
<proteinExistence type="predicted"/>
<feature type="domain" description="K Homology" evidence="4">
    <location>
        <begin position="76"/>
        <end position="145"/>
    </location>
</feature>
<dbReference type="AlphaFoldDB" id="A0A401Q7U8"/>
<keyword evidence="1" id="KW-0677">Repeat</keyword>
<evidence type="ECO:0000313" key="5">
    <source>
        <dbReference type="EMBL" id="GCB81407.1"/>
    </source>
</evidence>
<dbReference type="PROSITE" id="PS50084">
    <property type="entry name" value="KH_TYPE_1"/>
    <property type="match status" value="3"/>
</dbReference>
<dbReference type="CDD" id="cd22414">
    <property type="entry name" value="KH-I_Vigilin_rpt11"/>
    <property type="match status" value="1"/>
</dbReference>
<dbReference type="CDD" id="cd22412">
    <property type="entry name" value="KH-I_Vigilin_rpt9"/>
    <property type="match status" value="1"/>
</dbReference>
<evidence type="ECO:0000259" key="4">
    <source>
        <dbReference type="SMART" id="SM00322"/>
    </source>
</evidence>
<accession>A0A401Q7U8</accession>
<dbReference type="InterPro" id="IPR004088">
    <property type="entry name" value="KH_dom_type_1"/>
</dbReference>
<feature type="domain" description="K Homology" evidence="4">
    <location>
        <begin position="149"/>
        <end position="218"/>
    </location>
</feature>
<dbReference type="EMBL" id="BFAA01024093">
    <property type="protein sequence ID" value="GCB81407.1"/>
    <property type="molecule type" value="Genomic_DNA"/>
</dbReference>
<dbReference type="OrthoDB" id="9674523at2759"/>
<evidence type="ECO:0000256" key="2">
    <source>
        <dbReference type="PROSITE-ProRule" id="PRU00117"/>
    </source>
</evidence>
<dbReference type="PANTHER" id="PTHR10627">
    <property type="entry name" value="SCP160"/>
    <property type="match status" value="1"/>
</dbReference>
<dbReference type="Pfam" id="PF00013">
    <property type="entry name" value="KH_1"/>
    <property type="match status" value="3"/>
</dbReference>
<dbReference type="Gene3D" id="3.30.1370.10">
    <property type="entry name" value="K Homology domain, type 1"/>
    <property type="match status" value="3"/>
</dbReference>
<feature type="domain" description="K Homology" evidence="4">
    <location>
        <begin position="2"/>
        <end position="71"/>
    </location>
</feature>
<reference evidence="5 6" key="1">
    <citation type="journal article" date="2018" name="Nat. Ecol. Evol.">
        <title>Shark genomes provide insights into elasmobranch evolution and the origin of vertebrates.</title>
        <authorList>
            <person name="Hara Y"/>
            <person name="Yamaguchi K"/>
            <person name="Onimaru K"/>
            <person name="Kadota M"/>
            <person name="Koyanagi M"/>
            <person name="Keeley SD"/>
            <person name="Tatsumi K"/>
            <person name="Tanaka K"/>
            <person name="Motone F"/>
            <person name="Kageyama Y"/>
            <person name="Nozu R"/>
            <person name="Adachi N"/>
            <person name="Nishimura O"/>
            <person name="Nakagawa R"/>
            <person name="Tanegashima C"/>
            <person name="Kiyatake I"/>
            <person name="Matsumoto R"/>
            <person name="Murakumo K"/>
            <person name="Nishida K"/>
            <person name="Terakita A"/>
            <person name="Kuratani S"/>
            <person name="Sato K"/>
            <person name="Hyodo S Kuraku.S."/>
        </authorList>
    </citation>
    <scope>NUCLEOTIDE SEQUENCE [LARGE SCALE GENOMIC DNA]</scope>
</reference>
<keyword evidence="6" id="KW-1185">Reference proteome</keyword>
<dbReference type="FunFam" id="3.30.1370.10:FF:000018">
    <property type="entry name" value="vigilin isoform X1"/>
    <property type="match status" value="2"/>
</dbReference>
<dbReference type="OMA" id="HARPEYH"/>
<feature type="non-terminal residue" evidence="5">
    <location>
        <position position="1"/>
    </location>
</feature>
<comment type="caution">
    <text evidence="5">The sequence shown here is derived from an EMBL/GenBank/DDBJ whole genome shotgun (WGS) entry which is preliminary data.</text>
</comment>
<dbReference type="InterPro" id="IPR036612">
    <property type="entry name" value="KH_dom_type_1_sf"/>
</dbReference>
<dbReference type="SUPFAM" id="SSF54791">
    <property type="entry name" value="Eukaryotic type KH-domain (KH-domain type I)"/>
    <property type="match status" value="2"/>
</dbReference>
<dbReference type="STRING" id="75743.A0A401Q7U8"/>
<dbReference type="SMART" id="SM00322">
    <property type="entry name" value="KH"/>
    <property type="match status" value="3"/>
</dbReference>
<dbReference type="PANTHER" id="PTHR10627:SF67">
    <property type="entry name" value="HIGH DENSITY LIPOPROTEIN-BINDING PROTEIN B"/>
    <property type="match status" value="1"/>
</dbReference>
<organism evidence="5 6">
    <name type="scientific">Scyliorhinus torazame</name>
    <name type="common">Cloudy catshark</name>
    <name type="synonym">Catulus torazame</name>
    <dbReference type="NCBI Taxonomy" id="75743"/>
    <lineage>
        <taxon>Eukaryota</taxon>
        <taxon>Metazoa</taxon>
        <taxon>Chordata</taxon>
        <taxon>Craniata</taxon>
        <taxon>Vertebrata</taxon>
        <taxon>Chondrichthyes</taxon>
        <taxon>Elasmobranchii</taxon>
        <taxon>Galeomorphii</taxon>
        <taxon>Galeoidea</taxon>
        <taxon>Carcharhiniformes</taxon>
        <taxon>Scyliorhinidae</taxon>
        <taxon>Scyliorhinus</taxon>
    </lineage>
</organism>
<dbReference type="Proteomes" id="UP000288216">
    <property type="component" value="Unassembled WGS sequence"/>
</dbReference>
<evidence type="ECO:0000256" key="1">
    <source>
        <dbReference type="ARBA" id="ARBA00022737"/>
    </source>
</evidence>
<name>A0A401Q7U8_SCYTO</name>
<dbReference type="GO" id="GO:0003729">
    <property type="term" value="F:mRNA binding"/>
    <property type="evidence" value="ECO:0007669"/>
    <property type="project" value="TreeGrafter"/>
</dbReference>
<keyword evidence="2" id="KW-0694">RNA-binding</keyword>
<keyword evidence="3" id="KW-0175">Coiled coil</keyword>